<feature type="domain" description="YcaO" evidence="1">
    <location>
        <begin position="67"/>
        <end position="410"/>
    </location>
</feature>
<keyword evidence="3" id="KW-1185">Reference proteome</keyword>
<dbReference type="Gene3D" id="3.30.1330.230">
    <property type="match status" value="2"/>
</dbReference>
<proteinExistence type="predicted"/>
<evidence type="ECO:0000313" key="2">
    <source>
        <dbReference type="EMBL" id="WNG48205.1"/>
    </source>
</evidence>
<evidence type="ECO:0000313" key="3">
    <source>
        <dbReference type="Proteomes" id="UP001611383"/>
    </source>
</evidence>
<dbReference type="Proteomes" id="UP001611383">
    <property type="component" value="Chromosome"/>
</dbReference>
<reference evidence="2 3" key="1">
    <citation type="submission" date="2019-08" db="EMBL/GenBank/DDBJ databases">
        <title>Archangium and Cystobacter genomes.</title>
        <authorList>
            <person name="Chen I.-C.K."/>
            <person name="Wielgoss S."/>
        </authorList>
    </citation>
    <scope>NUCLEOTIDE SEQUENCE [LARGE SCALE GENOMIC DNA]</scope>
    <source>
        <strain evidence="2 3">Cbm 6</strain>
    </source>
</reference>
<evidence type="ECO:0000259" key="1">
    <source>
        <dbReference type="PROSITE" id="PS51664"/>
    </source>
</evidence>
<sequence length="410" mass="45532">MSPRAPKHFRAGTHRLLAPEETLERVRQLMPVMGITRIANVTGLDTLGLPVVMVYRPNSRSLAVSPGKGLDLASAKASGLMESVEGYHAENVHLSLKLGSQAELRFSHPLVDVTGLPRLSASLFHERLRLLWVEGAELMERRQVWVPFDLVHTCFTLPLPTGSGAFLMSSNGLASGNHVLEATSHALCEVVERDATTLWHMRDARARSQTRLDLGTVDDPACQEMLARYERAGVEVAVWETTTDVGIPAFLCRIAERVPDPLRPLPVTQGMGCHPSRHVALLRALTEAAQSRLTLISGARDDATQQRYEGIRDLDHTARALEHMRSEPPVRRFQDVPTFEGDSFDEDLAWELERLRSADLRQVVVVDLTKRELGIPVVRVIIPGLEPLHDIPGYTPGARARSILQEARRE</sequence>
<gene>
    <name evidence="2" type="ORF">F0U60_31765</name>
</gene>
<dbReference type="InterPro" id="IPR003776">
    <property type="entry name" value="YcaO-like_dom"/>
</dbReference>
<dbReference type="Pfam" id="PF02624">
    <property type="entry name" value="YcaO"/>
    <property type="match status" value="1"/>
</dbReference>
<dbReference type="RefSeq" id="WP_395805442.1">
    <property type="nucleotide sequence ID" value="NZ_CP043494.1"/>
</dbReference>
<accession>A0ABY9WYJ9</accession>
<dbReference type="PANTHER" id="PTHR37809">
    <property type="entry name" value="RIBOSOMAL PROTEIN S12 METHYLTHIOTRANSFERASE ACCESSORY FACTOR YCAO"/>
    <property type="match status" value="1"/>
</dbReference>
<dbReference type="EMBL" id="CP043494">
    <property type="protein sequence ID" value="WNG48205.1"/>
    <property type="molecule type" value="Genomic_DNA"/>
</dbReference>
<protein>
    <recommendedName>
        <fullName evidence="1">YcaO domain-containing protein</fullName>
    </recommendedName>
</protein>
<name>A0ABY9WYJ9_9BACT</name>
<dbReference type="PROSITE" id="PS51664">
    <property type="entry name" value="YCAO"/>
    <property type="match status" value="1"/>
</dbReference>
<dbReference type="NCBIfam" id="TIGR00702">
    <property type="entry name" value="YcaO-type kinase domain"/>
    <property type="match status" value="1"/>
</dbReference>
<organism evidence="2 3">
    <name type="scientific">Archangium minus</name>
    <dbReference type="NCBI Taxonomy" id="83450"/>
    <lineage>
        <taxon>Bacteria</taxon>
        <taxon>Pseudomonadati</taxon>
        <taxon>Myxococcota</taxon>
        <taxon>Myxococcia</taxon>
        <taxon>Myxococcales</taxon>
        <taxon>Cystobacterineae</taxon>
        <taxon>Archangiaceae</taxon>
        <taxon>Archangium</taxon>
    </lineage>
</organism>
<dbReference type="PANTHER" id="PTHR37809:SF1">
    <property type="entry name" value="RIBOSOMAL PROTEIN S12 METHYLTHIOTRANSFERASE ACCESSORY FACTOR YCAO"/>
    <property type="match status" value="1"/>
</dbReference>